<feature type="domain" description="Endonuclease/exonuclease/phosphatase" evidence="2">
    <location>
        <begin position="127"/>
        <end position="323"/>
    </location>
</feature>
<dbReference type="PANTHER" id="PTHR14859">
    <property type="entry name" value="CALCOFLUOR WHITE HYPERSENSITIVE PROTEIN PRECURSOR"/>
    <property type="match status" value="1"/>
</dbReference>
<feature type="transmembrane region" description="Helical" evidence="1">
    <location>
        <begin position="34"/>
        <end position="60"/>
    </location>
</feature>
<dbReference type="Proteomes" id="UP000600139">
    <property type="component" value="Unassembled WGS sequence"/>
</dbReference>
<keyword evidence="3" id="KW-0540">Nuclease</keyword>
<comment type="caution">
    <text evidence="3">The sequence shown here is derived from an EMBL/GenBank/DDBJ whole genome shotgun (WGS) entry which is preliminary data.</text>
</comment>
<dbReference type="Pfam" id="PF03372">
    <property type="entry name" value="Exo_endo_phos"/>
    <property type="match status" value="1"/>
</dbReference>
<dbReference type="Gene3D" id="3.60.10.10">
    <property type="entry name" value="Endonuclease/exonuclease/phosphatase"/>
    <property type="match status" value="1"/>
</dbReference>
<name>A0A934VDN4_9BACT</name>
<dbReference type="GO" id="GO:0006506">
    <property type="term" value="P:GPI anchor biosynthetic process"/>
    <property type="evidence" value="ECO:0007669"/>
    <property type="project" value="TreeGrafter"/>
</dbReference>
<dbReference type="AlphaFoldDB" id="A0A934VDN4"/>
<dbReference type="EMBL" id="JAENIK010000013">
    <property type="protein sequence ID" value="MBK1818315.1"/>
    <property type="molecule type" value="Genomic_DNA"/>
</dbReference>
<proteinExistence type="predicted"/>
<evidence type="ECO:0000256" key="1">
    <source>
        <dbReference type="SAM" id="Phobius"/>
    </source>
</evidence>
<protein>
    <submittedName>
        <fullName evidence="3">Endonuclease/exonuclease/phosphatase family protein</fullName>
    </submittedName>
</protein>
<keyword evidence="4" id="KW-1185">Reference proteome</keyword>
<dbReference type="RefSeq" id="WP_200353262.1">
    <property type="nucleotide sequence ID" value="NZ_BAABHZ010000002.1"/>
</dbReference>
<reference evidence="3" key="1">
    <citation type="submission" date="2021-01" db="EMBL/GenBank/DDBJ databases">
        <title>Modified the classification status of verrucomicrobia.</title>
        <authorList>
            <person name="Feng X."/>
        </authorList>
    </citation>
    <scope>NUCLEOTIDE SEQUENCE</scope>
    <source>
        <strain evidence="3">JCM 18052</strain>
    </source>
</reference>
<dbReference type="GO" id="GO:0004519">
    <property type="term" value="F:endonuclease activity"/>
    <property type="evidence" value="ECO:0007669"/>
    <property type="project" value="UniProtKB-KW"/>
</dbReference>
<dbReference type="SUPFAM" id="SSF56219">
    <property type="entry name" value="DNase I-like"/>
    <property type="match status" value="1"/>
</dbReference>
<dbReference type="InterPro" id="IPR051916">
    <property type="entry name" value="GPI-anchor_lipid_remodeler"/>
</dbReference>
<keyword evidence="1" id="KW-0812">Transmembrane</keyword>
<keyword evidence="1" id="KW-0472">Membrane</keyword>
<evidence type="ECO:0000259" key="2">
    <source>
        <dbReference type="Pfam" id="PF03372"/>
    </source>
</evidence>
<keyword evidence="3" id="KW-0378">Hydrolase</keyword>
<sequence>MSTFCRFLGWLVVGLSLVLHLFTVYTFALQPDRFAAFTVMPIWLWGGFGMLLCLGAFYFLRARFSLLMAGVWAVTLLVGADEAHALLNIGKPPPLPGRAAPYEGSPTLRVVTLNCSTFIYGNPAADLAVWQPDIVLLQEVEPHLARQIADTLYGGRGDLRFHAGNAIVTRWRITRDLPNTDRNRRALQVTVRTPGGQEMEVVNIHLPSASTDLRLWRKYAWSAHRVNRATRLAELAVTRRFLAGSTHFPHKATILGGDFNAPASDIVHRTLAPDLVDAFGAAGTGWGNTFQRRLPILRIDHIYATRHFVPVRSRVVATRNSDHRMVIADFLAPTRRSH</sequence>
<dbReference type="InterPro" id="IPR036691">
    <property type="entry name" value="Endo/exonu/phosph_ase_sf"/>
</dbReference>
<keyword evidence="3" id="KW-0255">Endonuclease</keyword>
<evidence type="ECO:0000313" key="3">
    <source>
        <dbReference type="EMBL" id="MBK1818315.1"/>
    </source>
</evidence>
<feature type="transmembrane region" description="Helical" evidence="1">
    <location>
        <begin position="7"/>
        <end position="28"/>
    </location>
</feature>
<keyword evidence="1" id="KW-1133">Transmembrane helix</keyword>
<evidence type="ECO:0000313" key="4">
    <source>
        <dbReference type="Proteomes" id="UP000600139"/>
    </source>
</evidence>
<organism evidence="3 4">
    <name type="scientific">Luteolibacter yonseiensis</name>
    <dbReference type="NCBI Taxonomy" id="1144680"/>
    <lineage>
        <taxon>Bacteria</taxon>
        <taxon>Pseudomonadati</taxon>
        <taxon>Verrucomicrobiota</taxon>
        <taxon>Verrucomicrobiia</taxon>
        <taxon>Verrucomicrobiales</taxon>
        <taxon>Verrucomicrobiaceae</taxon>
        <taxon>Luteolibacter</taxon>
    </lineage>
</organism>
<dbReference type="InterPro" id="IPR005135">
    <property type="entry name" value="Endo/exonuclease/phosphatase"/>
</dbReference>
<gene>
    <name evidence="3" type="ORF">JIN84_22030</name>
</gene>
<dbReference type="GO" id="GO:0016020">
    <property type="term" value="C:membrane"/>
    <property type="evidence" value="ECO:0007669"/>
    <property type="project" value="GOC"/>
</dbReference>
<dbReference type="PANTHER" id="PTHR14859:SF15">
    <property type="entry name" value="ENDONUCLEASE_EXONUCLEASE_PHOSPHATASE DOMAIN-CONTAINING PROTEIN"/>
    <property type="match status" value="1"/>
</dbReference>
<accession>A0A934VDN4</accession>